<dbReference type="SUPFAM" id="SSF48726">
    <property type="entry name" value="Immunoglobulin"/>
    <property type="match status" value="1"/>
</dbReference>
<evidence type="ECO:0000313" key="5">
    <source>
        <dbReference type="EMBL" id="KAJ8265433.1"/>
    </source>
</evidence>
<evidence type="ECO:0000256" key="3">
    <source>
        <dbReference type="SAM" id="MobiDB-lite"/>
    </source>
</evidence>
<dbReference type="InterPro" id="IPR011162">
    <property type="entry name" value="MHC_I/II-like_Ag-recog"/>
</dbReference>
<dbReference type="InterPro" id="IPR003006">
    <property type="entry name" value="Ig/MHC_CS"/>
</dbReference>
<dbReference type="Gene3D" id="2.30.29.30">
    <property type="entry name" value="Pleckstrin-homology domain (PH domain)/Phosphotyrosine-binding domain (PTB)"/>
    <property type="match status" value="1"/>
</dbReference>
<organism evidence="5 6">
    <name type="scientific">Conger conger</name>
    <name type="common">Conger eel</name>
    <name type="synonym">Muraena conger</name>
    <dbReference type="NCBI Taxonomy" id="82655"/>
    <lineage>
        <taxon>Eukaryota</taxon>
        <taxon>Metazoa</taxon>
        <taxon>Chordata</taxon>
        <taxon>Craniata</taxon>
        <taxon>Vertebrata</taxon>
        <taxon>Euteleostomi</taxon>
        <taxon>Actinopterygii</taxon>
        <taxon>Neopterygii</taxon>
        <taxon>Teleostei</taxon>
        <taxon>Anguilliformes</taxon>
        <taxon>Congridae</taxon>
        <taxon>Conger</taxon>
    </lineage>
</organism>
<dbReference type="InterPro" id="IPR003597">
    <property type="entry name" value="Ig_C1-set"/>
</dbReference>
<dbReference type="PANTHER" id="PTHR16675">
    <property type="entry name" value="MHC CLASS I-RELATED"/>
    <property type="match status" value="1"/>
</dbReference>
<dbReference type="InterPro" id="IPR037055">
    <property type="entry name" value="MHC_I-like_Ag-recog_sf"/>
</dbReference>
<dbReference type="Gene3D" id="2.60.40.10">
    <property type="entry name" value="Immunoglobulins"/>
    <property type="match status" value="1"/>
</dbReference>
<feature type="compositionally biased region" description="Basic and acidic residues" evidence="3">
    <location>
        <begin position="272"/>
        <end position="286"/>
    </location>
</feature>
<reference evidence="5" key="1">
    <citation type="journal article" date="2023" name="Science">
        <title>Genome structures resolve the early diversification of teleost fishes.</title>
        <authorList>
            <person name="Parey E."/>
            <person name="Louis A."/>
            <person name="Montfort J."/>
            <person name="Bouchez O."/>
            <person name="Roques C."/>
            <person name="Iampietro C."/>
            <person name="Lluch J."/>
            <person name="Castinel A."/>
            <person name="Donnadieu C."/>
            <person name="Desvignes T."/>
            <person name="Floi Bucao C."/>
            <person name="Jouanno E."/>
            <person name="Wen M."/>
            <person name="Mejri S."/>
            <person name="Dirks R."/>
            <person name="Jansen H."/>
            <person name="Henkel C."/>
            <person name="Chen W.J."/>
            <person name="Zahm M."/>
            <person name="Cabau C."/>
            <person name="Klopp C."/>
            <person name="Thompson A.W."/>
            <person name="Robinson-Rechavi M."/>
            <person name="Braasch I."/>
            <person name="Lecointre G."/>
            <person name="Bobe J."/>
            <person name="Postlethwait J.H."/>
            <person name="Berthelot C."/>
            <person name="Roest Crollius H."/>
            <person name="Guiguen Y."/>
        </authorList>
    </citation>
    <scope>NUCLEOTIDE SEQUENCE</scope>
    <source>
        <strain evidence="5">Concon-B</strain>
    </source>
</reference>
<feature type="region of interest" description="Disordered" evidence="3">
    <location>
        <begin position="262"/>
        <end position="295"/>
    </location>
</feature>
<dbReference type="SMART" id="SM00407">
    <property type="entry name" value="IGc1"/>
    <property type="match status" value="1"/>
</dbReference>
<dbReference type="InterPro" id="IPR007110">
    <property type="entry name" value="Ig-like_dom"/>
</dbReference>
<accession>A0A9Q1DBJ8</accession>
<dbReference type="GO" id="GO:0005615">
    <property type="term" value="C:extracellular space"/>
    <property type="evidence" value="ECO:0007669"/>
    <property type="project" value="TreeGrafter"/>
</dbReference>
<feature type="domain" description="Ig-like" evidence="4">
    <location>
        <begin position="157"/>
        <end position="248"/>
    </location>
</feature>
<dbReference type="InterPro" id="IPR050208">
    <property type="entry name" value="MHC_class-I_related"/>
</dbReference>
<dbReference type="Gene3D" id="3.30.500.10">
    <property type="entry name" value="MHC class I-like antigen recognition-like"/>
    <property type="match status" value="1"/>
</dbReference>
<dbReference type="OrthoDB" id="8936120at2759"/>
<proteinExistence type="predicted"/>
<dbReference type="PROSITE" id="PS50835">
    <property type="entry name" value="IG_LIKE"/>
    <property type="match status" value="1"/>
</dbReference>
<dbReference type="Pfam" id="PF07654">
    <property type="entry name" value="C1-set"/>
    <property type="match status" value="1"/>
</dbReference>
<keyword evidence="2" id="KW-0393">Immunoglobulin domain</keyword>
<dbReference type="SUPFAM" id="SSF54452">
    <property type="entry name" value="MHC antigen-recognition domain"/>
    <property type="match status" value="1"/>
</dbReference>
<dbReference type="GO" id="GO:0009897">
    <property type="term" value="C:external side of plasma membrane"/>
    <property type="evidence" value="ECO:0007669"/>
    <property type="project" value="TreeGrafter"/>
</dbReference>
<feature type="region of interest" description="Disordered" evidence="3">
    <location>
        <begin position="329"/>
        <end position="377"/>
    </location>
</feature>
<protein>
    <recommendedName>
        <fullName evidence="4">Ig-like domain-containing protein</fullName>
    </recommendedName>
</protein>
<dbReference type="InterPro" id="IPR011993">
    <property type="entry name" value="PH-like_dom_sf"/>
</dbReference>
<name>A0A9Q1DBJ8_CONCO</name>
<gene>
    <name evidence="5" type="ORF">COCON_G00145320</name>
</gene>
<dbReference type="GO" id="GO:0006955">
    <property type="term" value="P:immune response"/>
    <property type="evidence" value="ECO:0007669"/>
    <property type="project" value="TreeGrafter"/>
</dbReference>
<dbReference type="InterPro" id="IPR036179">
    <property type="entry name" value="Ig-like_dom_sf"/>
</dbReference>
<evidence type="ECO:0000313" key="6">
    <source>
        <dbReference type="Proteomes" id="UP001152803"/>
    </source>
</evidence>
<dbReference type="InterPro" id="IPR013783">
    <property type="entry name" value="Ig-like_fold"/>
</dbReference>
<keyword evidence="6" id="KW-1185">Reference proteome</keyword>
<sequence length="432" mass="48931">MLDDLQVLYYDRNIKKCISRSQPSSTNVVEDPILEGANIVMEDAYNSMRSPAHHVNILSNHTGGVHVHQMLGGCVLDNDNDKPSPVMVWEAYDGTEVSRYNMHNRTVSPQWPQLMWTTKKEASCLMDYTNVYQPICIQTLKYYLEKEKNIVLRKERPRVRLIHKPCTETGEMKVSCLATGFYPRHINLTLLRDGHPIPDEELILGEVLPNGDGTYQTRRTLSIRSEELRERHHYTCSVTHLTLDNKLDINWARRVRQTSRSPLRPVLTGRESALHSDTGRRGREGGRNGNRRTTGSQANLTYEIILTLGQAFEVAYQLALQAQRNKQHGAPAGLGSEVIETKSSRPVPKPRGSVRKSAVDPMELETDAQSQSSATWLVDPKDSKRTISTKMPLPVLLYPALLVPFSGCCHDYSYFYNSSRLNQLTRLLPPAP</sequence>
<evidence type="ECO:0000259" key="4">
    <source>
        <dbReference type="PROSITE" id="PS50835"/>
    </source>
</evidence>
<dbReference type="PANTHER" id="PTHR16675:SF191">
    <property type="entry name" value="CLASS I HISTOCOMPATIBILITY ANTIGEN, F10 ALPHA CHAIN-LIKE-RELATED"/>
    <property type="match status" value="1"/>
</dbReference>
<dbReference type="AlphaFoldDB" id="A0A9Q1DBJ8"/>
<comment type="caution">
    <text evidence="5">The sequence shown here is derived from an EMBL/GenBank/DDBJ whole genome shotgun (WGS) entry which is preliminary data.</text>
</comment>
<dbReference type="EMBL" id="JAFJMO010000010">
    <property type="protein sequence ID" value="KAJ8265433.1"/>
    <property type="molecule type" value="Genomic_DNA"/>
</dbReference>
<dbReference type="PROSITE" id="PS00290">
    <property type="entry name" value="IG_MHC"/>
    <property type="match status" value="1"/>
</dbReference>
<keyword evidence="1" id="KW-0325">Glycoprotein</keyword>
<evidence type="ECO:0000256" key="1">
    <source>
        <dbReference type="ARBA" id="ARBA00023180"/>
    </source>
</evidence>
<dbReference type="Proteomes" id="UP001152803">
    <property type="component" value="Unassembled WGS sequence"/>
</dbReference>
<evidence type="ECO:0000256" key="2">
    <source>
        <dbReference type="ARBA" id="ARBA00023319"/>
    </source>
</evidence>